<dbReference type="PANTHER" id="PTHR48020:SF25">
    <property type="entry name" value="SUGAR TRANSPORTER, PUTATIVE (AFU_ORTHOLOGUE AFUA_7G05830)-RELATED"/>
    <property type="match status" value="1"/>
</dbReference>
<evidence type="ECO:0000256" key="2">
    <source>
        <dbReference type="ARBA" id="ARBA00010992"/>
    </source>
</evidence>
<comment type="subcellular location">
    <subcellularLocation>
        <location evidence="1">Membrane</location>
        <topology evidence="1">Multi-pass membrane protein</topology>
    </subcellularLocation>
</comment>
<dbReference type="InterPro" id="IPR003663">
    <property type="entry name" value="Sugar/inositol_transpt"/>
</dbReference>
<dbReference type="PROSITE" id="PS50850">
    <property type="entry name" value="MFS"/>
    <property type="match status" value="1"/>
</dbReference>
<keyword evidence="6 7" id="KW-0472">Membrane</keyword>
<dbReference type="GO" id="GO:0022857">
    <property type="term" value="F:transmembrane transporter activity"/>
    <property type="evidence" value="ECO:0007669"/>
    <property type="project" value="InterPro"/>
</dbReference>
<dbReference type="GO" id="GO:0016020">
    <property type="term" value="C:membrane"/>
    <property type="evidence" value="ECO:0007669"/>
    <property type="project" value="UniProtKB-SubCell"/>
</dbReference>
<feature type="domain" description="Major facilitator superfamily (MFS) profile" evidence="8">
    <location>
        <begin position="1"/>
        <end position="310"/>
    </location>
</feature>
<dbReference type="EMBL" id="CH981525">
    <property type="protein sequence ID" value="EDK44107.1"/>
    <property type="molecule type" value="Genomic_DNA"/>
</dbReference>
<dbReference type="InterPro" id="IPR050814">
    <property type="entry name" value="Myo-inositol_Transporter"/>
</dbReference>
<proteinExistence type="inferred from homology"/>
<evidence type="ECO:0000256" key="7">
    <source>
        <dbReference type="SAM" id="Phobius"/>
    </source>
</evidence>
<reference evidence="9 10" key="1">
    <citation type="journal article" date="2009" name="Nature">
        <title>Evolution of pathogenicity and sexual reproduction in eight Candida genomes.</title>
        <authorList>
            <person name="Butler G."/>
            <person name="Rasmussen M.D."/>
            <person name="Lin M.F."/>
            <person name="Santos M.A."/>
            <person name="Sakthikumar S."/>
            <person name="Munro C.A."/>
            <person name="Rheinbay E."/>
            <person name="Grabherr M."/>
            <person name="Forche A."/>
            <person name="Reedy J.L."/>
            <person name="Agrafioti I."/>
            <person name="Arnaud M.B."/>
            <person name="Bates S."/>
            <person name="Brown A.J."/>
            <person name="Brunke S."/>
            <person name="Costanzo M.C."/>
            <person name="Fitzpatrick D.A."/>
            <person name="de Groot P.W."/>
            <person name="Harris D."/>
            <person name="Hoyer L.L."/>
            <person name="Hube B."/>
            <person name="Klis F.M."/>
            <person name="Kodira C."/>
            <person name="Lennard N."/>
            <person name="Logue M.E."/>
            <person name="Martin R."/>
            <person name="Neiman A.M."/>
            <person name="Nikolaou E."/>
            <person name="Quail M.A."/>
            <person name="Quinn J."/>
            <person name="Santos M.C."/>
            <person name="Schmitzberger F.F."/>
            <person name="Sherlock G."/>
            <person name="Shah P."/>
            <person name="Silverstein K.A."/>
            <person name="Skrzypek M.S."/>
            <person name="Soll D."/>
            <person name="Staggs R."/>
            <person name="Stansfield I."/>
            <person name="Stumpf M.P."/>
            <person name="Sudbery P.E."/>
            <person name="Srikantha T."/>
            <person name="Zeng Q."/>
            <person name="Berman J."/>
            <person name="Berriman M."/>
            <person name="Heitman J."/>
            <person name="Gow N.A."/>
            <person name="Lorenz M.C."/>
            <person name="Birren B.W."/>
            <person name="Kellis M."/>
            <person name="Cuomo C.A."/>
        </authorList>
    </citation>
    <scope>NUCLEOTIDE SEQUENCE [LARGE SCALE GENOMIC DNA]</scope>
    <source>
        <strain evidence="10">ATCC 11503 / BCRC 21390 / CBS 2605 / JCM 1781 / NBRC 1676 / NRRL YB-4239</strain>
    </source>
</reference>
<dbReference type="OrthoDB" id="5290825at2759"/>
<dbReference type="PANTHER" id="PTHR48020">
    <property type="entry name" value="PROTON MYO-INOSITOL COTRANSPORTER"/>
    <property type="match status" value="1"/>
</dbReference>
<sequence length="378" mass="43660">MTWQFFTAVGIMLGYVACLAFYYVPDKSFGSGLNWRLMLGLACLPAIFILFQIPFVPESPRWLMGKGRHREAFESLEQMRYERIAAARDCFYQYVLLQEEEGYDVPTWKRVIEMFTIRRNRNAVIGSWIVMFMQQFCGINVIAYYSSSIFLNAGFSEISALLSSWGFGMINFTFAIPAFFTIDRFGRRNLLLFAFPCMCAMLLVAGFGFLIHDTNGKLGMVTTGVYLFSCFYSSSEGPVPFAYSAEAFPLYIRDLGMAWATATCWFFNFILAFTWPRMMKAMTSTGAFGFYAAWNAIGFFLVLWFLPETKNLTLEELDDVFAVPMYKHAIYRTRTFLNGVSRHVFHKDVKDPPPIYSHQRMAVTNPEWHEKVEVEHEE</sequence>
<organism evidence="9 10">
    <name type="scientific">Lodderomyces elongisporus (strain ATCC 11503 / CBS 2605 / JCM 1781 / NBRC 1676 / NRRL YB-4239)</name>
    <name type="common">Yeast</name>
    <name type="synonym">Saccharomyces elongisporus</name>
    <dbReference type="NCBI Taxonomy" id="379508"/>
    <lineage>
        <taxon>Eukaryota</taxon>
        <taxon>Fungi</taxon>
        <taxon>Dikarya</taxon>
        <taxon>Ascomycota</taxon>
        <taxon>Saccharomycotina</taxon>
        <taxon>Pichiomycetes</taxon>
        <taxon>Debaryomycetaceae</taxon>
        <taxon>Candida/Lodderomyces clade</taxon>
        <taxon>Lodderomyces</taxon>
    </lineage>
</organism>
<comment type="similarity">
    <text evidence="2">Belongs to the major facilitator superfamily. Sugar transporter (TC 2.A.1.1) family.</text>
</comment>
<feature type="transmembrane region" description="Helical" evidence="7">
    <location>
        <begin position="123"/>
        <end position="146"/>
    </location>
</feature>
<dbReference type="InterPro" id="IPR020846">
    <property type="entry name" value="MFS_dom"/>
</dbReference>
<evidence type="ECO:0000256" key="4">
    <source>
        <dbReference type="ARBA" id="ARBA00022692"/>
    </source>
</evidence>
<dbReference type="STRING" id="379508.A5DY49"/>
<evidence type="ECO:0000313" key="10">
    <source>
        <dbReference type="Proteomes" id="UP000001996"/>
    </source>
</evidence>
<evidence type="ECO:0000256" key="6">
    <source>
        <dbReference type="ARBA" id="ARBA00023136"/>
    </source>
</evidence>
<dbReference type="HOGENOM" id="CLU_001265_43_3_1"/>
<dbReference type="Pfam" id="PF00083">
    <property type="entry name" value="Sugar_tr"/>
    <property type="match status" value="1"/>
</dbReference>
<dbReference type="PROSITE" id="PS00216">
    <property type="entry name" value="SUGAR_TRANSPORT_1"/>
    <property type="match status" value="1"/>
</dbReference>
<keyword evidence="5 7" id="KW-1133">Transmembrane helix</keyword>
<dbReference type="GO" id="GO:0015791">
    <property type="term" value="P:polyol transmembrane transport"/>
    <property type="evidence" value="ECO:0007669"/>
    <property type="project" value="UniProtKB-ARBA"/>
</dbReference>
<keyword evidence="10" id="KW-1185">Reference proteome</keyword>
<keyword evidence="4 7" id="KW-0812">Transmembrane</keyword>
<dbReference type="PRINTS" id="PR00171">
    <property type="entry name" value="SUGRTRNSPORT"/>
</dbReference>
<dbReference type="GO" id="GO:0015798">
    <property type="term" value="P:myo-inositol transport"/>
    <property type="evidence" value="ECO:0007669"/>
    <property type="project" value="UniProtKB-ARBA"/>
</dbReference>
<evidence type="ECO:0000259" key="8">
    <source>
        <dbReference type="PROSITE" id="PS50850"/>
    </source>
</evidence>
<dbReference type="KEGG" id="lel:PVL30_002299"/>
<dbReference type="InParanoid" id="A5DY49"/>
<dbReference type="InterPro" id="IPR005828">
    <property type="entry name" value="MFS_sugar_transport-like"/>
</dbReference>
<feature type="transmembrane region" description="Helical" evidence="7">
    <location>
        <begin position="287"/>
        <end position="306"/>
    </location>
</feature>
<dbReference type="InterPro" id="IPR036259">
    <property type="entry name" value="MFS_trans_sf"/>
</dbReference>
<evidence type="ECO:0000256" key="5">
    <source>
        <dbReference type="ARBA" id="ARBA00022989"/>
    </source>
</evidence>
<protein>
    <recommendedName>
        <fullName evidence="8">Major facilitator superfamily (MFS) profile domain-containing protein</fullName>
    </recommendedName>
</protein>
<feature type="transmembrane region" description="Helical" evidence="7">
    <location>
        <begin position="189"/>
        <end position="211"/>
    </location>
</feature>
<gene>
    <name evidence="9" type="ORF">LELG_02286</name>
</gene>
<accession>A5DY49</accession>
<evidence type="ECO:0000256" key="3">
    <source>
        <dbReference type="ARBA" id="ARBA00022448"/>
    </source>
</evidence>
<dbReference type="Gene3D" id="1.20.1250.20">
    <property type="entry name" value="MFS general substrate transporter like domains"/>
    <property type="match status" value="1"/>
</dbReference>
<dbReference type="AlphaFoldDB" id="A5DY49"/>
<evidence type="ECO:0000313" key="9">
    <source>
        <dbReference type="EMBL" id="EDK44107.1"/>
    </source>
</evidence>
<keyword evidence="3" id="KW-0813">Transport</keyword>
<dbReference type="GeneID" id="5234087"/>
<name>A5DY49_LODEL</name>
<dbReference type="Proteomes" id="UP000001996">
    <property type="component" value="Unassembled WGS sequence"/>
</dbReference>
<dbReference type="SUPFAM" id="SSF103473">
    <property type="entry name" value="MFS general substrate transporter"/>
    <property type="match status" value="1"/>
</dbReference>
<feature type="transmembrane region" description="Helical" evidence="7">
    <location>
        <begin position="158"/>
        <end position="182"/>
    </location>
</feature>
<feature type="transmembrane region" description="Helical" evidence="7">
    <location>
        <begin position="37"/>
        <end position="56"/>
    </location>
</feature>
<evidence type="ECO:0000256" key="1">
    <source>
        <dbReference type="ARBA" id="ARBA00004141"/>
    </source>
</evidence>
<dbReference type="OMA" id="YWINYAS"/>
<feature type="transmembrane region" description="Helical" evidence="7">
    <location>
        <begin position="256"/>
        <end position="275"/>
    </location>
</feature>
<dbReference type="eggNOG" id="KOG0254">
    <property type="taxonomic scope" value="Eukaryota"/>
</dbReference>
<dbReference type="InterPro" id="IPR005829">
    <property type="entry name" value="Sugar_transporter_CS"/>
</dbReference>
<feature type="transmembrane region" description="Helical" evidence="7">
    <location>
        <begin position="5"/>
        <end position="25"/>
    </location>
</feature>